<sequence>MNFNVGVDFPSFIAWDGTTSFPVKIDGFNQFGFTFKVIEELTADVPFNIFYHEASEADPCVPGPAIRVPDVPFCDGVATADGLATVVIPEAVAVDSFCAGSVPCFNGPWISIAPVTVNADSAKVQVTVTMKGATR</sequence>
<accession>J7FAS3</accession>
<organism evidence="1 2">
    <name type="scientific">Agrobacterium phage 7-7-1</name>
    <dbReference type="NCBI Taxonomy" id="1161931"/>
    <lineage>
        <taxon>Viruses</taxon>
        <taxon>Duplodnaviria</taxon>
        <taxon>Heunggongvirae</taxon>
        <taxon>Uroviricota</taxon>
        <taxon>Caudoviricetes</taxon>
        <taxon>Schmittlotzvirus</taxon>
        <taxon>Schmittlotzvirus sv771</taxon>
    </lineage>
</organism>
<reference evidence="1 2" key="1">
    <citation type="submission" date="2011-12" db="EMBL/GenBank/DDBJ databases">
        <title>The genome sequence of the flagella-specific Agrobacterium bacteriophage 7-7-1.</title>
        <authorList>
            <person name="Schmitt R."/>
            <person name="Van den Bossche A."/>
            <person name="Lavigne R."/>
            <person name="Kropinski A.M."/>
        </authorList>
    </citation>
    <scope>NUCLEOTIDE SEQUENCE [LARGE SCALE GENOMIC DNA]</scope>
</reference>
<dbReference type="RefSeq" id="YP_007006571.1">
    <property type="nucleotide sequence ID" value="NC_019519.1"/>
</dbReference>
<protein>
    <submittedName>
        <fullName evidence="1">Structural protein</fullName>
    </submittedName>
</protein>
<evidence type="ECO:0000313" key="2">
    <source>
        <dbReference type="Proteomes" id="UP000003754"/>
    </source>
</evidence>
<dbReference type="EMBL" id="JQ312117">
    <property type="protein sequence ID" value="AFH19813.1"/>
    <property type="molecule type" value="Genomic_DNA"/>
</dbReference>
<gene>
    <name evidence="1" type="ORF">7-7-1_000116</name>
</gene>
<evidence type="ECO:0000313" key="1">
    <source>
        <dbReference type="EMBL" id="AFH19813.1"/>
    </source>
</evidence>
<dbReference type="GeneID" id="14012068"/>
<keyword evidence="2" id="KW-1185">Reference proteome</keyword>
<proteinExistence type="predicted"/>
<dbReference type="Proteomes" id="UP000003754">
    <property type="component" value="Segment"/>
</dbReference>
<name>J7FAS3_9CAUD</name>
<dbReference type="KEGG" id="vg:14012068"/>